<protein>
    <submittedName>
        <fullName evidence="1">Uncharacterized protein</fullName>
    </submittedName>
</protein>
<accession>A0A5B7D2I2</accession>
<reference evidence="1 2" key="1">
    <citation type="submission" date="2019-05" db="EMBL/GenBank/DDBJ databases">
        <title>Another draft genome of Portunus trituberculatus and its Hox gene families provides insights of decapod evolution.</title>
        <authorList>
            <person name="Jeong J.-H."/>
            <person name="Song I."/>
            <person name="Kim S."/>
            <person name="Choi T."/>
            <person name="Kim D."/>
            <person name="Ryu S."/>
            <person name="Kim W."/>
        </authorList>
    </citation>
    <scope>NUCLEOTIDE SEQUENCE [LARGE SCALE GENOMIC DNA]</scope>
    <source>
        <tissue evidence="1">Muscle</tissue>
    </source>
</reference>
<comment type="caution">
    <text evidence="1">The sequence shown here is derived from an EMBL/GenBank/DDBJ whole genome shotgun (WGS) entry which is preliminary data.</text>
</comment>
<dbReference type="EMBL" id="VSRR010000457">
    <property type="protein sequence ID" value="MPC15839.1"/>
    <property type="molecule type" value="Genomic_DNA"/>
</dbReference>
<evidence type="ECO:0000313" key="2">
    <source>
        <dbReference type="Proteomes" id="UP000324222"/>
    </source>
</evidence>
<sequence length="76" mass="8530">MRREPSVASLLCAMDTTKECWRLRRRLDLLPSRLHHLVHCTTPTHPRPQVLAVSAARGTSAASLCYLLPVILHAAY</sequence>
<proteinExistence type="predicted"/>
<organism evidence="1 2">
    <name type="scientific">Portunus trituberculatus</name>
    <name type="common">Swimming crab</name>
    <name type="synonym">Neptunus trituberculatus</name>
    <dbReference type="NCBI Taxonomy" id="210409"/>
    <lineage>
        <taxon>Eukaryota</taxon>
        <taxon>Metazoa</taxon>
        <taxon>Ecdysozoa</taxon>
        <taxon>Arthropoda</taxon>
        <taxon>Crustacea</taxon>
        <taxon>Multicrustacea</taxon>
        <taxon>Malacostraca</taxon>
        <taxon>Eumalacostraca</taxon>
        <taxon>Eucarida</taxon>
        <taxon>Decapoda</taxon>
        <taxon>Pleocyemata</taxon>
        <taxon>Brachyura</taxon>
        <taxon>Eubrachyura</taxon>
        <taxon>Portunoidea</taxon>
        <taxon>Portunidae</taxon>
        <taxon>Portuninae</taxon>
        <taxon>Portunus</taxon>
    </lineage>
</organism>
<name>A0A5B7D2I2_PORTR</name>
<keyword evidence="2" id="KW-1185">Reference proteome</keyword>
<dbReference type="AlphaFoldDB" id="A0A5B7D2I2"/>
<dbReference type="Proteomes" id="UP000324222">
    <property type="component" value="Unassembled WGS sequence"/>
</dbReference>
<gene>
    <name evidence="1" type="ORF">E2C01_008642</name>
</gene>
<evidence type="ECO:0000313" key="1">
    <source>
        <dbReference type="EMBL" id="MPC15839.1"/>
    </source>
</evidence>